<dbReference type="AlphaFoldDB" id="A0A914X8Y7"/>
<evidence type="ECO:0000313" key="4">
    <source>
        <dbReference type="WBParaSite" id="PSAMB.scaffold7288size7887.g29899.t1"/>
    </source>
</evidence>
<dbReference type="Proteomes" id="UP000887566">
    <property type="component" value="Unplaced"/>
</dbReference>
<proteinExistence type="predicted"/>
<evidence type="ECO:0000259" key="2">
    <source>
        <dbReference type="Pfam" id="PF05018"/>
    </source>
</evidence>
<dbReference type="InterPro" id="IPR040441">
    <property type="entry name" value="CFA20/CFAP20DC"/>
</dbReference>
<accession>A0A914X8Y7</accession>
<feature type="compositionally biased region" description="Low complexity" evidence="1">
    <location>
        <begin position="404"/>
        <end position="415"/>
    </location>
</feature>
<name>A0A914X8Y7_9BILA</name>
<dbReference type="PANTHER" id="PTHR12458">
    <property type="entry name" value="ORF PROTEIN"/>
    <property type="match status" value="1"/>
</dbReference>
<keyword evidence="3" id="KW-1185">Reference proteome</keyword>
<feature type="compositionally biased region" description="Basic and acidic residues" evidence="1">
    <location>
        <begin position="481"/>
        <end position="494"/>
    </location>
</feature>
<feature type="compositionally biased region" description="Acidic residues" evidence="1">
    <location>
        <begin position="495"/>
        <end position="507"/>
    </location>
</feature>
<feature type="compositionally biased region" description="Basic residues" evidence="1">
    <location>
        <begin position="341"/>
        <end position="353"/>
    </location>
</feature>
<dbReference type="WBParaSite" id="PSAMB.scaffold7288size7887.g29899.t1">
    <property type="protein sequence ID" value="PSAMB.scaffold7288size7887.g29899.t1"/>
    <property type="gene ID" value="PSAMB.scaffold7288size7887.g29899"/>
</dbReference>
<dbReference type="Pfam" id="PF05018">
    <property type="entry name" value="CFA20_dom"/>
    <property type="match status" value="1"/>
</dbReference>
<feature type="region of interest" description="Disordered" evidence="1">
    <location>
        <begin position="318"/>
        <end position="356"/>
    </location>
</feature>
<protein>
    <submittedName>
        <fullName evidence="4">CFA20 domain-containing protein</fullName>
    </submittedName>
</protein>
<feature type="region of interest" description="Disordered" evidence="1">
    <location>
        <begin position="464"/>
        <end position="511"/>
    </location>
</feature>
<evidence type="ECO:0000313" key="3">
    <source>
        <dbReference type="Proteomes" id="UP000887566"/>
    </source>
</evidence>
<organism evidence="3 4">
    <name type="scientific">Plectus sambesii</name>
    <dbReference type="NCBI Taxonomy" id="2011161"/>
    <lineage>
        <taxon>Eukaryota</taxon>
        <taxon>Metazoa</taxon>
        <taxon>Ecdysozoa</taxon>
        <taxon>Nematoda</taxon>
        <taxon>Chromadorea</taxon>
        <taxon>Plectida</taxon>
        <taxon>Plectina</taxon>
        <taxon>Plectoidea</taxon>
        <taxon>Plectidae</taxon>
        <taxon>Plectus</taxon>
    </lineage>
</organism>
<feature type="domain" description="CFA20" evidence="2">
    <location>
        <begin position="1"/>
        <end position="176"/>
    </location>
</feature>
<feature type="compositionally biased region" description="Basic and acidic residues" evidence="1">
    <location>
        <begin position="247"/>
        <end position="257"/>
    </location>
</feature>
<evidence type="ECO:0000256" key="1">
    <source>
        <dbReference type="SAM" id="MobiDB-lite"/>
    </source>
</evidence>
<sequence>MFAEAYQKGPFVEVLTAAGHSAIDQLTANWRRTQPSALRRVYDATAKTYVFSLNGSPSTSCRITAPSDSRLILGLRQPYLVLQIRVNSDSDFSFETTIADKSGSRRTLKFSTFFRKTEVGPLNARISLANLRRMQWINAVVPLKEMVSELWSGQEYESIHTITLCANCSFRRIFTLRNIAINGLSAQSSADSSDTAPAKTATTTIPKAVRMSPSVSEATQILSWTDQEPPQTNGFQAHQLTHEKITGDYGRLRRPSELPRSIASHSSFRRRMNVSSAPPKTPMGDRRSRLEELNNRAHNAKKRSSSLPRLQTRQSLVHDENDPMPPLRHAWRGPSALHGPQRGRRPIASRGRSKSSNDIDAVVLNRILAERVTAVIAGPDEELVSLAEDSDSDEEPMRTVVTNAPAPSSSDLSAPSPLPTVDLNTLIPIKNPATSQTTPAAKSALWPSVSLDFDERAMLLSMRRANMSTDSTKNTSAAGRTDSKVSDLSRHEYNDSSDDEFGSEDADGLGPMTAPKARSPALHQLGVIDLKSSLSQSMLSSRLRHEDNAPIANGASASTPSDDTIAPVLDLIFDPELNCYYNPRTRQYYQVTPASR</sequence>
<feature type="region of interest" description="Disordered" evidence="1">
    <location>
        <begin position="387"/>
        <end position="419"/>
    </location>
</feature>
<feature type="compositionally biased region" description="Polar residues" evidence="1">
    <location>
        <begin position="466"/>
        <end position="478"/>
    </location>
</feature>
<dbReference type="InterPro" id="IPR007714">
    <property type="entry name" value="CFA20_dom"/>
</dbReference>
<feature type="region of interest" description="Disordered" evidence="1">
    <location>
        <begin position="247"/>
        <end position="287"/>
    </location>
</feature>
<reference evidence="4" key="1">
    <citation type="submission" date="2022-11" db="UniProtKB">
        <authorList>
            <consortium name="WormBaseParasite"/>
        </authorList>
    </citation>
    <scope>IDENTIFICATION</scope>
</reference>